<evidence type="ECO:0000313" key="8">
    <source>
        <dbReference type="EMBL" id="SFR00318.1"/>
    </source>
</evidence>
<dbReference type="Pfam" id="PF00293">
    <property type="entry name" value="NUDIX"/>
    <property type="match status" value="1"/>
</dbReference>
<keyword evidence="9" id="KW-1185">Reference proteome</keyword>
<dbReference type="STRING" id="39060.SAMN05660706_10574"/>
<dbReference type="AlphaFoldDB" id="A0A1I6D4A0"/>
<dbReference type="RefSeq" id="WP_092482250.1">
    <property type="nucleotide sequence ID" value="NZ_FOYM01000005.1"/>
</dbReference>
<name>A0A1I6D4A0_9FIRM</name>
<dbReference type="OrthoDB" id="9802805at2"/>
<dbReference type="PANTHER" id="PTHR12992:SF11">
    <property type="entry name" value="MITOCHONDRIAL COENZYME A DIPHOSPHATASE NUDT8"/>
    <property type="match status" value="1"/>
</dbReference>
<evidence type="ECO:0000256" key="2">
    <source>
        <dbReference type="ARBA" id="ARBA00001946"/>
    </source>
</evidence>
<dbReference type="EMBL" id="FOYM01000005">
    <property type="protein sequence ID" value="SFR00318.1"/>
    <property type="molecule type" value="Genomic_DNA"/>
</dbReference>
<organism evidence="8 9">
    <name type="scientific">Desulfoscipio geothermicus DSM 3669</name>
    <dbReference type="NCBI Taxonomy" id="1121426"/>
    <lineage>
        <taxon>Bacteria</taxon>
        <taxon>Bacillati</taxon>
        <taxon>Bacillota</taxon>
        <taxon>Clostridia</taxon>
        <taxon>Eubacteriales</taxon>
        <taxon>Desulfallaceae</taxon>
        <taxon>Desulfoscipio</taxon>
    </lineage>
</organism>
<sequence>MQKLLRRNAELMGKENFLISAVLIPLIEGNEGTEILFEVRSMHLDRQPGEICFPGGRVEPCEMGNPETAAVRETMEELSLWPGDIDVLGPLDFLVTPMGVVVYPYAGYILQPGHIEPNREEVHSVFTVPLPYLLANPPKASNVEVATRYGEDFPLHRVPEIYRGGWVKRWSFPTYIYEYKEYFIWGMTAIILQNFLRLILSNDIRDIFIRG</sequence>
<protein>
    <submittedName>
        <fullName evidence="8">NUDIX domain-containing protein</fullName>
    </submittedName>
</protein>
<dbReference type="SUPFAM" id="SSF55811">
    <property type="entry name" value="Nudix"/>
    <property type="match status" value="1"/>
</dbReference>
<keyword evidence="4" id="KW-0378">Hydrolase</keyword>
<accession>A0A1I6D4A0</accession>
<feature type="domain" description="Nudix hydrolase" evidence="7">
    <location>
        <begin position="17"/>
        <end position="151"/>
    </location>
</feature>
<dbReference type="InterPro" id="IPR015797">
    <property type="entry name" value="NUDIX_hydrolase-like_dom_sf"/>
</dbReference>
<evidence type="ECO:0000313" key="9">
    <source>
        <dbReference type="Proteomes" id="UP000199584"/>
    </source>
</evidence>
<keyword evidence="3" id="KW-0479">Metal-binding</keyword>
<dbReference type="GO" id="GO:0010945">
    <property type="term" value="F:coenzyme A diphosphatase activity"/>
    <property type="evidence" value="ECO:0007669"/>
    <property type="project" value="InterPro"/>
</dbReference>
<dbReference type="Gene3D" id="3.90.79.10">
    <property type="entry name" value="Nucleoside Triphosphate Pyrophosphohydrolase"/>
    <property type="match status" value="1"/>
</dbReference>
<proteinExistence type="predicted"/>
<evidence type="ECO:0000256" key="6">
    <source>
        <dbReference type="ARBA" id="ARBA00023211"/>
    </source>
</evidence>
<dbReference type="InterPro" id="IPR000086">
    <property type="entry name" value="NUDIX_hydrolase_dom"/>
</dbReference>
<reference evidence="9" key="1">
    <citation type="submission" date="2016-10" db="EMBL/GenBank/DDBJ databases">
        <authorList>
            <person name="Varghese N."/>
            <person name="Submissions S."/>
        </authorList>
    </citation>
    <scope>NUCLEOTIDE SEQUENCE [LARGE SCALE GENOMIC DNA]</scope>
    <source>
        <strain evidence="9">DSM 3669</strain>
    </source>
</reference>
<dbReference type="PANTHER" id="PTHR12992">
    <property type="entry name" value="NUDIX HYDROLASE"/>
    <property type="match status" value="1"/>
</dbReference>
<comment type="cofactor">
    <cofactor evidence="2">
        <name>Mg(2+)</name>
        <dbReference type="ChEBI" id="CHEBI:18420"/>
    </cofactor>
</comment>
<comment type="cofactor">
    <cofactor evidence="1">
        <name>Mn(2+)</name>
        <dbReference type="ChEBI" id="CHEBI:29035"/>
    </cofactor>
</comment>
<evidence type="ECO:0000256" key="3">
    <source>
        <dbReference type="ARBA" id="ARBA00022723"/>
    </source>
</evidence>
<dbReference type="GO" id="GO:0046872">
    <property type="term" value="F:metal ion binding"/>
    <property type="evidence" value="ECO:0007669"/>
    <property type="project" value="UniProtKB-KW"/>
</dbReference>
<dbReference type="InterPro" id="IPR045121">
    <property type="entry name" value="CoAse"/>
</dbReference>
<dbReference type="CDD" id="cd03426">
    <property type="entry name" value="NUDIX_CoAse_Nudt7"/>
    <property type="match status" value="1"/>
</dbReference>
<dbReference type="Proteomes" id="UP000199584">
    <property type="component" value="Unassembled WGS sequence"/>
</dbReference>
<keyword evidence="5" id="KW-0460">Magnesium</keyword>
<evidence type="ECO:0000259" key="7">
    <source>
        <dbReference type="PROSITE" id="PS51462"/>
    </source>
</evidence>
<gene>
    <name evidence="8" type="ORF">SAMN05660706_10574</name>
</gene>
<evidence type="ECO:0000256" key="5">
    <source>
        <dbReference type="ARBA" id="ARBA00022842"/>
    </source>
</evidence>
<dbReference type="PROSITE" id="PS51462">
    <property type="entry name" value="NUDIX"/>
    <property type="match status" value="1"/>
</dbReference>
<evidence type="ECO:0000256" key="1">
    <source>
        <dbReference type="ARBA" id="ARBA00001936"/>
    </source>
</evidence>
<keyword evidence="6" id="KW-0464">Manganese</keyword>
<evidence type="ECO:0000256" key="4">
    <source>
        <dbReference type="ARBA" id="ARBA00022801"/>
    </source>
</evidence>